<sequence length="1319" mass="149617">MDRVTCSTDQLDRTLITTLTPIPTPTSAEQTILSLDAANKNALHYETKNDGNNTFDSVQQPSQQKRTQLCRSCQQPCSQMDRSLIRALGGIYHYDCFTCEDCHDLVANKFYALNTNNDTFKFKIVCEYHYRSQMGDLCPQCHQSTSATVNDESIINQPQQRCRCQNRCPECMKQPTMNTENACYEYDGRVYCLLHFSSIKEIQCFGCHQAILKQFVEHRSHPGQKWHPECYMIFKFWNVRLADTLYVDVGDEKLTIERLEEIQMKMEQKINRIWTDLSSFEESSATCISDMLLLVAAGAYVEGFRMASQFVMHLEVLYSALDDVQQQLMLHNKVLPCGKEFKLVCDQVIRFFNLLTQPDNKKMGSLKENGLGVTQELLLLITSLAQNLKTLIRIGLTEVLYLERECNVVDAIPSLLNNLLELDRKRVWIGGRYWFKEDPFPNLLDPLSLGTNHHQETTTWSQCYLCRQSIYSDCFQHTNQKMWHSSCFVCSKCQHPLSNDLSAARLDMNSDSAICVLLCDQCTTSNITTRQSQVDTTKSSFVHLTELQHYIYLLKLALARLHFAMNSSDHDQNPNRTSLLSPVAFVPVTDNNYPPSYQQQSQQKQQQNTGSRTSFFGSVHFGNIKRVKTAHLDRINEHPHDNIPPNNSSDQSAANAAPKRSFTVFEPRKIMPHHRNYSLGASPPSSSSSSLSPGQTGSGVFSTTRRASTSTIQRMGSLRRALSQRRGTERGSVYNLFDRRQSHKQRPQQPQEQQPQQQCHNFDSASLPLTVNKDLQITTAPTQSLRSSSISTHSSILVDSPIATSASMSLVHHQLLPLSPNQYLLVRYIAAKTIATFAPPNMYTMEEWMLLVECRKTSLWGKLKTRIRTPHTPSADHQNSVNHRKVFSVSLAQLTSGADRIDLRKRNQVDLLKKYIGTNILDNNTGDMDKIMDNHAATQWAISCFTSVHCKVPCFVQHCVLALLQRDLSAEGIFRKNGNIRELKQMEDIIDKDTTTDNTNTIDLLAKQTSIQLAALLKRYLRELPEPLLTFRLYPVFVAAVGNKNNKKSEEKNNSLPFHHLNSHVYYDSLFTLIGLDTEEEVKTMLHLACCMLPKENRDTMQVVFGFLQHVSTFKDINKMGIYNLARIMAPSVLHDRTSINNQDMAATSNSSVMTDKTPVEEIKVVDMLIRYYDEFGKTPADMIPFISDHQMVDWFSGMDSKHFAKNYTDLAKTSSSKTSYPPHIQQSSVPTLSTTTASSSDAALSPTTIVGHPFMLSGRKQSKTIRSQPTSPINVNPAAPFMPFMSESRNTATPSSSLSPSAKSFHRRSWMLKKQQHV</sequence>
<dbReference type="PROSITE" id="PS50023">
    <property type="entry name" value="LIM_DOMAIN_2"/>
    <property type="match status" value="2"/>
</dbReference>
<dbReference type="Gene3D" id="1.10.555.10">
    <property type="entry name" value="Rho GTPase activation protein"/>
    <property type="match status" value="1"/>
</dbReference>
<evidence type="ECO:0000256" key="3">
    <source>
        <dbReference type="ARBA" id="ARBA00022833"/>
    </source>
</evidence>
<organism evidence="8 9">
    <name type="scientific">Absidia repens</name>
    <dbReference type="NCBI Taxonomy" id="90262"/>
    <lineage>
        <taxon>Eukaryota</taxon>
        <taxon>Fungi</taxon>
        <taxon>Fungi incertae sedis</taxon>
        <taxon>Mucoromycota</taxon>
        <taxon>Mucoromycotina</taxon>
        <taxon>Mucoromycetes</taxon>
        <taxon>Mucorales</taxon>
        <taxon>Cunninghamellaceae</taxon>
        <taxon>Absidia</taxon>
    </lineage>
</organism>
<feature type="compositionally biased region" description="Low complexity" evidence="5">
    <location>
        <begin position="678"/>
        <end position="699"/>
    </location>
</feature>
<dbReference type="PROSITE" id="PS50238">
    <property type="entry name" value="RHOGAP"/>
    <property type="match status" value="1"/>
</dbReference>
<feature type="compositionally biased region" description="Polar residues" evidence="5">
    <location>
        <begin position="1265"/>
        <end position="1275"/>
    </location>
</feature>
<dbReference type="GO" id="GO:0046872">
    <property type="term" value="F:metal ion binding"/>
    <property type="evidence" value="ECO:0007669"/>
    <property type="project" value="UniProtKB-KW"/>
</dbReference>
<dbReference type="InterPro" id="IPR001781">
    <property type="entry name" value="Znf_LIM"/>
</dbReference>
<name>A0A1X2I7D1_9FUNG</name>
<dbReference type="SUPFAM" id="SSF57716">
    <property type="entry name" value="Glucocorticoid receptor-like (DNA-binding domain)"/>
    <property type="match status" value="1"/>
</dbReference>
<keyword evidence="2 4" id="KW-0479">Metal-binding</keyword>
<evidence type="ECO:0008006" key="10">
    <source>
        <dbReference type="Google" id="ProtNLM"/>
    </source>
</evidence>
<feature type="region of interest" description="Disordered" evidence="5">
    <location>
        <begin position="740"/>
        <end position="759"/>
    </location>
</feature>
<dbReference type="CDD" id="cd08368">
    <property type="entry name" value="LIM"/>
    <property type="match status" value="1"/>
</dbReference>
<evidence type="ECO:0000259" key="6">
    <source>
        <dbReference type="PROSITE" id="PS50023"/>
    </source>
</evidence>
<feature type="region of interest" description="Disordered" evidence="5">
    <location>
        <begin position="674"/>
        <end position="734"/>
    </location>
</feature>
<dbReference type="GO" id="GO:0007165">
    <property type="term" value="P:signal transduction"/>
    <property type="evidence" value="ECO:0007669"/>
    <property type="project" value="InterPro"/>
</dbReference>
<evidence type="ECO:0000256" key="5">
    <source>
        <dbReference type="SAM" id="MobiDB-lite"/>
    </source>
</evidence>
<feature type="compositionally biased region" description="Basic residues" evidence="5">
    <location>
        <begin position="1305"/>
        <end position="1319"/>
    </location>
</feature>
<dbReference type="Pfam" id="PF00620">
    <property type="entry name" value="RhoGAP"/>
    <property type="match status" value="2"/>
</dbReference>
<dbReference type="Proteomes" id="UP000193560">
    <property type="component" value="Unassembled WGS sequence"/>
</dbReference>
<dbReference type="OrthoDB" id="20689at2759"/>
<dbReference type="PROSITE" id="PS00478">
    <property type="entry name" value="LIM_DOMAIN_1"/>
    <property type="match status" value="1"/>
</dbReference>
<dbReference type="GO" id="GO:0051056">
    <property type="term" value="P:regulation of small GTPase mediated signal transduction"/>
    <property type="evidence" value="ECO:0007669"/>
    <property type="project" value="TreeGrafter"/>
</dbReference>
<evidence type="ECO:0000313" key="9">
    <source>
        <dbReference type="Proteomes" id="UP000193560"/>
    </source>
</evidence>
<dbReference type="SMART" id="SM00324">
    <property type="entry name" value="RhoGAP"/>
    <property type="match status" value="1"/>
</dbReference>
<reference evidence="8 9" key="1">
    <citation type="submission" date="2016-07" db="EMBL/GenBank/DDBJ databases">
        <title>Pervasive Adenine N6-methylation of Active Genes in Fungi.</title>
        <authorList>
            <consortium name="DOE Joint Genome Institute"/>
            <person name="Mondo S.J."/>
            <person name="Dannebaum R.O."/>
            <person name="Kuo R.C."/>
            <person name="Labutti K."/>
            <person name="Haridas S."/>
            <person name="Kuo A."/>
            <person name="Salamov A."/>
            <person name="Ahrendt S.R."/>
            <person name="Lipzen A."/>
            <person name="Sullivan W."/>
            <person name="Andreopoulos W.B."/>
            <person name="Clum A."/>
            <person name="Lindquist E."/>
            <person name="Daum C."/>
            <person name="Ramamoorthy G.K."/>
            <person name="Gryganskyi A."/>
            <person name="Culley D."/>
            <person name="Magnuson J.K."/>
            <person name="James T.Y."/>
            <person name="O'Malley M.A."/>
            <person name="Stajich J.E."/>
            <person name="Spatafora J.W."/>
            <person name="Visel A."/>
            <person name="Grigoriev I.V."/>
        </authorList>
    </citation>
    <scope>NUCLEOTIDE SEQUENCE [LARGE SCALE GENOMIC DNA]</scope>
    <source>
        <strain evidence="8 9">NRRL 1336</strain>
    </source>
</reference>
<feature type="compositionally biased region" description="Low complexity" evidence="5">
    <location>
        <begin position="644"/>
        <end position="658"/>
    </location>
</feature>
<evidence type="ECO:0000256" key="4">
    <source>
        <dbReference type="PROSITE-ProRule" id="PRU00125"/>
    </source>
</evidence>
<evidence type="ECO:0000313" key="8">
    <source>
        <dbReference type="EMBL" id="ORZ10836.1"/>
    </source>
</evidence>
<evidence type="ECO:0000256" key="2">
    <source>
        <dbReference type="ARBA" id="ARBA00022723"/>
    </source>
</evidence>
<accession>A0A1X2I7D1</accession>
<feature type="domain" description="Rho-GAP" evidence="7">
    <location>
        <begin position="943"/>
        <end position="1177"/>
    </location>
</feature>
<dbReference type="GO" id="GO:0005737">
    <property type="term" value="C:cytoplasm"/>
    <property type="evidence" value="ECO:0007669"/>
    <property type="project" value="TreeGrafter"/>
</dbReference>
<dbReference type="Gene3D" id="2.10.110.10">
    <property type="entry name" value="Cysteine Rich Protein"/>
    <property type="match status" value="2"/>
</dbReference>
<feature type="domain" description="LIM zinc-binding" evidence="6">
    <location>
        <begin position="461"/>
        <end position="529"/>
    </location>
</feature>
<dbReference type="SMART" id="SM00132">
    <property type="entry name" value="LIM"/>
    <property type="match status" value="2"/>
</dbReference>
<dbReference type="InterPro" id="IPR000198">
    <property type="entry name" value="RhoGAP_dom"/>
</dbReference>
<protein>
    <recommendedName>
        <fullName evidence="10">Rho-GAP domain-containing protein</fullName>
    </recommendedName>
</protein>
<dbReference type="InterPro" id="IPR008936">
    <property type="entry name" value="Rho_GTPase_activation_prot"/>
</dbReference>
<keyword evidence="4" id="KW-0440">LIM domain</keyword>
<feature type="region of interest" description="Disordered" evidence="5">
    <location>
        <begin position="1214"/>
        <end position="1245"/>
    </location>
</feature>
<gene>
    <name evidence="8" type="ORF">BCR42DRAFT_107322</name>
</gene>
<keyword evidence="1" id="KW-0343">GTPase activation</keyword>
<keyword evidence="9" id="KW-1185">Reference proteome</keyword>
<feature type="compositionally biased region" description="Low complexity" evidence="5">
    <location>
        <begin position="747"/>
        <end position="758"/>
    </location>
</feature>
<feature type="compositionally biased region" description="Polar residues" evidence="5">
    <location>
        <begin position="700"/>
        <end position="714"/>
    </location>
</feature>
<feature type="region of interest" description="Disordered" evidence="5">
    <location>
        <begin position="1260"/>
        <end position="1319"/>
    </location>
</feature>
<feature type="region of interest" description="Disordered" evidence="5">
    <location>
        <begin position="636"/>
        <end position="659"/>
    </location>
</feature>
<feature type="domain" description="LIM zinc-binding" evidence="6">
    <location>
        <begin position="68"/>
        <end position="136"/>
    </location>
</feature>
<feature type="compositionally biased region" description="Low complexity" evidence="5">
    <location>
        <begin position="598"/>
        <end position="607"/>
    </location>
</feature>
<dbReference type="PANTHER" id="PTHR14963:SF7">
    <property type="entry name" value="RHO GTPASE-ACTIVATING PROTEIN 19"/>
    <property type="match status" value="1"/>
</dbReference>
<keyword evidence="3 4" id="KW-0862">Zinc</keyword>
<dbReference type="PANTHER" id="PTHR14963">
    <property type="entry name" value="RHO GTPASE ACTIVATING PROTEIN 18,19-RELATED"/>
    <property type="match status" value="1"/>
</dbReference>
<feature type="region of interest" description="Disordered" evidence="5">
    <location>
        <begin position="591"/>
        <end position="616"/>
    </location>
</feature>
<evidence type="ECO:0000256" key="1">
    <source>
        <dbReference type="ARBA" id="ARBA00022468"/>
    </source>
</evidence>
<dbReference type="GO" id="GO:0005096">
    <property type="term" value="F:GTPase activator activity"/>
    <property type="evidence" value="ECO:0007669"/>
    <property type="project" value="UniProtKB-KW"/>
</dbReference>
<feature type="compositionally biased region" description="Low complexity" evidence="5">
    <location>
        <begin position="1228"/>
        <end position="1245"/>
    </location>
</feature>
<evidence type="ECO:0000259" key="7">
    <source>
        <dbReference type="PROSITE" id="PS50238"/>
    </source>
</evidence>
<dbReference type="STRING" id="90262.A0A1X2I7D1"/>
<proteinExistence type="predicted"/>
<dbReference type="Pfam" id="PF00412">
    <property type="entry name" value="LIM"/>
    <property type="match status" value="1"/>
</dbReference>
<feature type="compositionally biased region" description="Low complexity" evidence="5">
    <location>
        <begin position="1292"/>
        <end position="1304"/>
    </location>
</feature>
<dbReference type="EMBL" id="MCGE01000023">
    <property type="protein sequence ID" value="ORZ10836.1"/>
    <property type="molecule type" value="Genomic_DNA"/>
</dbReference>
<dbReference type="SUPFAM" id="SSF48350">
    <property type="entry name" value="GTPase activation domain, GAP"/>
    <property type="match status" value="1"/>
</dbReference>
<comment type="caution">
    <text evidence="8">The sequence shown here is derived from an EMBL/GenBank/DDBJ whole genome shotgun (WGS) entry which is preliminary data.</text>
</comment>